<reference evidence="2 3" key="1">
    <citation type="submission" date="2018-03" db="EMBL/GenBank/DDBJ databases">
        <title>Genomic Encyclopedia of Type Strains, Phase III (KMG-III): the genomes of soil and plant-associated and newly described type strains.</title>
        <authorList>
            <person name="Whitman W."/>
        </authorList>
    </citation>
    <scope>NUCLEOTIDE SEQUENCE [LARGE SCALE GENOMIC DNA]</scope>
    <source>
        <strain evidence="2 3">MWH-P2sevCIIIb</strain>
    </source>
</reference>
<protein>
    <submittedName>
        <fullName evidence="2">Uncharacterized protein</fullName>
    </submittedName>
</protein>
<dbReference type="EMBL" id="PVTV01000013">
    <property type="protein sequence ID" value="PRY97906.1"/>
    <property type="molecule type" value="Genomic_DNA"/>
</dbReference>
<feature type="transmembrane region" description="Helical" evidence="1">
    <location>
        <begin position="47"/>
        <end position="73"/>
    </location>
</feature>
<dbReference type="RefSeq" id="WP_106227486.1">
    <property type="nucleotide sequence ID" value="NZ_PVTV01000013.1"/>
</dbReference>
<keyword evidence="1" id="KW-0812">Transmembrane</keyword>
<keyword evidence="3" id="KW-1185">Reference proteome</keyword>
<sequence length="137" mass="15093">MGEESNFKVSQDYEIIPPQKKRAYVILVEEWDHIKGQVSALKDDTNFWHTLGSVLLGIAGSGLLSAITLDIPVPEGDKRMPMPILISWGAFVATGLTGCLCMYFAKAQRKVDAQTAGNAVAQMELIEKKFQAEDHNV</sequence>
<accession>A0A2T0XG47</accession>
<evidence type="ECO:0000313" key="2">
    <source>
        <dbReference type="EMBL" id="PRY97906.1"/>
    </source>
</evidence>
<dbReference type="Proteomes" id="UP000238308">
    <property type="component" value="Unassembled WGS sequence"/>
</dbReference>
<proteinExistence type="predicted"/>
<gene>
    <name evidence="2" type="ORF">BCM14_1618</name>
</gene>
<evidence type="ECO:0000256" key="1">
    <source>
        <dbReference type="SAM" id="Phobius"/>
    </source>
</evidence>
<name>A0A2T0XG47_9BURK</name>
<keyword evidence="1" id="KW-0472">Membrane</keyword>
<dbReference type="OrthoDB" id="1494915at2"/>
<keyword evidence="1" id="KW-1133">Transmembrane helix</keyword>
<dbReference type="AlphaFoldDB" id="A0A2T0XG47"/>
<feature type="transmembrane region" description="Helical" evidence="1">
    <location>
        <begin position="85"/>
        <end position="105"/>
    </location>
</feature>
<evidence type="ECO:0000313" key="3">
    <source>
        <dbReference type="Proteomes" id="UP000238308"/>
    </source>
</evidence>
<organism evidence="2 3">
    <name type="scientific">Jezberella montanilacus</name>
    <dbReference type="NCBI Taxonomy" id="323426"/>
    <lineage>
        <taxon>Bacteria</taxon>
        <taxon>Pseudomonadati</taxon>
        <taxon>Pseudomonadota</taxon>
        <taxon>Betaproteobacteria</taxon>
        <taxon>Burkholderiales</taxon>
        <taxon>Alcaligenaceae</taxon>
        <taxon>Jezberella</taxon>
    </lineage>
</organism>
<comment type="caution">
    <text evidence="2">The sequence shown here is derived from an EMBL/GenBank/DDBJ whole genome shotgun (WGS) entry which is preliminary data.</text>
</comment>